<evidence type="ECO:0000313" key="2">
    <source>
        <dbReference type="Proteomes" id="UP001060215"/>
    </source>
</evidence>
<dbReference type="EMBL" id="CM045762">
    <property type="protein sequence ID" value="KAI8010902.1"/>
    <property type="molecule type" value="Genomic_DNA"/>
</dbReference>
<accession>A0ACC0HEG7</accession>
<reference evidence="1 2" key="1">
    <citation type="journal article" date="2022" name="Plant J.">
        <title>Chromosome-level genome of Camellia lanceoleosa provides a valuable resource for understanding genome evolution and self-incompatibility.</title>
        <authorList>
            <person name="Gong W."/>
            <person name="Xiao S."/>
            <person name="Wang L."/>
            <person name="Liao Z."/>
            <person name="Chang Y."/>
            <person name="Mo W."/>
            <person name="Hu G."/>
            <person name="Li W."/>
            <person name="Zhao G."/>
            <person name="Zhu H."/>
            <person name="Hu X."/>
            <person name="Ji K."/>
            <person name="Xiang X."/>
            <person name="Song Q."/>
            <person name="Yuan D."/>
            <person name="Jin S."/>
            <person name="Zhang L."/>
        </authorList>
    </citation>
    <scope>NUCLEOTIDE SEQUENCE [LARGE SCALE GENOMIC DNA]</scope>
    <source>
        <strain evidence="1">SQ_2022a</strain>
    </source>
</reference>
<dbReference type="Proteomes" id="UP001060215">
    <property type="component" value="Chromosome 5"/>
</dbReference>
<organism evidence="1 2">
    <name type="scientific">Camellia lanceoleosa</name>
    <dbReference type="NCBI Taxonomy" id="1840588"/>
    <lineage>
        <taxon>Eukaryota</taxon>
        <taxon>Viridiplantae</taxon>
        <taxon>Streptophyta</taxon>
        <taxon>Embryophyta</taxon>
        <taxon>Tracheophyta</taxon>
        <taxon>Spermatophyta</taxon>
        <taxon>Magnoliopsida</taxon>
        <taxon>eudicotyledons</taxon>
        <taxon>Gunneridae</taxon>
        <taxon>Pentapetalae</taxon>
        <taxon>asterids</taxon>
        <taxon>Ericales</taxon>
        <taxon>Theaceae</taxon>
        <taxon>Camellia</taxon>
    </lineage>
</organism>
<keyword evidence="2" id="KW-1185">Reference proteome</keyword>
<protein>
    <submittedName>
        <fullName evidence="1">Xanthohumol 4-O-methyltransferase</fullName>
    </submittedName>
</protein>
<comment type="caution">
    <text evidence="1">The sequence shown here is derived from an EMBL/GenBank/DDBJ whole genome shotgun (WGS) entry which is preliminary data.</text>
</comment>
<gene>
    <name evidence="1" type="ORF">LOK49_LG06G01652</name>
</gene>
<name>A0ACC0HEG7_9ERIC</name>
<sequence length="83" mass="9442">MHDWNDEDCVNILKNCWKATPEKTGKVIIIDVVLNPEGDGIFDDIGLVFDLLMIAHNSGGKERAELEWKKVLEEAGFPRYNII</sequence>
<proteinExistence type="predicted"/>
<evidence type="ECO:0000313" key="1">
    <source>
        <dbReference type="EMBL" id="KAI8010902.1"/>
    </source>
</evidence>